<name>A0A4R6UII4_9ACTN</name>
<keyword evidence="1" id="KW-0812">Transmembrane</keyword>
<evidence type="ECO:0000256" key="1">
    <source>
        <dbReference type="SAM" id="Phobius"/>
    </source>
</evidence>
<accession>A0A4R6UII4</accession>
<keyword evidence="3" id="KW-1185">Reference proteome</keyword>
<comment type="caution">
    <text evidence="2">The sequence shown here is derived from an EMBL/GenBank/DDBJ whole genome shotgun (WGS) entry which is preliminary data.</text>
</comment>
<feature type="transmembrane region" description="Helical" evidence="1">
    <location>
        <begin position="107"/>
        <end position="126"/>
    </location>
</feature>
<evidence type="ECO:0000313" key="2">
    <source>
        <dbReference type="EMBL" id="TDQ46621.1"/>
    </source>
</evidence>
<keyword evidence="1" id="KW-0472">Membrane</keyword>
<protein>
    <submittedName>
        <fullName evidence="2">Uncharacterized protein DUF3618</fullName>
    </submittedName>
</protein>
<dbReference type="AlphaFoldDB" id="A0A4R6UII4"/>
<keyword evidence="1" id="KW-1133">Transmembrane helix</keyword>
<dbReference type="InterPro" id="IPR022062">
    <property type="entry name" value="DUF3618"/>
</dbReference>
<sequence length="132" mass="14337">MEGRDPAGPQRDPASVQADIERAQARLAFAIDELVDRTSPRSVARRGLGRLRDTGENLVEEARALVTGSPVLRRDSRLVEPDEGAILVKGEDEVVADYELRRPPSPALLIGVGVGVAVAVGVAIVLRRRRRR</sequence>
<gene>
    <name evidence="2" type="ORF">EV190_12458</name>
</gene>
<dbReference type="RefSeq" id="WP_133743143.1">
    <property type="nucleotide sequence ID" value="NZ_SNYN01000024.1"/>
</dbReference>
<proteinExistence type="predicted"/>
<organism evidence="2 3">
    <name type="scientific">Actinorugispora endophytica</name>
    <dbReference type="NCBI Taxonomy" id="1605990"/>
    <lineage>
        <taxon>Bacteria</taxon>
        <taxon>Bacillati</taxon>
        <taxon>Actinomycetota</taxon>
        <taxon>Actinomycetes</taxon>
        <taxon>Streptosporangiales</taxon>
        <taxon>Nocardiopsidaceae</taxon>
        <taxon>Actinorugispora</taxon>
    </lineage>
</organism>
<dbReference type="OrthoDB" id="3430259at2"/>
<dbReference type="Pfam" id="PF12277">
    <property type="entry name" value="DUF3618"/>
    <property type="match status" value="1"/>
</dbReference>
<evidence type="ECO:0000313" key="3">
    <source>
        <dbReference type="Proteomes" id="UP000295281"/>
    </source>
</evidence>
<dbReference type="Proteomes" id="UP000295281">
    <property type="component" value="Unassembled WGS sequence"/>
</dbReference>
<dbReference type="EMBL" id="SNYN01000024">
    <property type="protein sequence ID" value="TDQ46621.1"/>
    <property type="molecule type" value="Genomic_DNA"/>
</dbReference>
<reference evidence="2 3" key="1">
    <citation type="submission" date="2019-03" db="EMBL/GenBank/DDBJ databases">
        <title>Genomic Encyclopedia of Type Strains, Phase IV (KMG-IV): sequencing the most valuable type-strain genomes for metagenomic binning, comparative biology and taxonomic classification.</title>
        <authorList>
            <person name="Goeker M."/>
        </authorList>
    </citation>
    <scope>NUCLEOTIDE SEQUENCE [LARGE SCALE GENOMIC DNA]</scope>
    <source>
        <strain evidence="2 3">DSM 46770</strain>
    </source>
</reference>